<dbReference type="Pfam" id="PF01557">
    <property type="entry name" value="FAA_hydrolase"/>
    <property type="match status" value="1"/>
</dbReference>
<dbReference type="Proteomes" id="UP001138997">
    <property type="component" value="Unassembled WGS sequence"/>
</dbReference>
<evidence type="ECO:0000259" key="2">
    <source>
        <dbReference type="Pfam" id="PF01557"/>
    </source>
</evidence>
<dbReference type="GO" id="GO:0018773">
    <property type="term" value="F:acetylpyruvate hydrolase activity"/>
    <property type="evidence" value="ECO:0007669"/>
    <property type="project" value="TreeGrafter"/>
</dbReference>
<reference evidence="3" key="1">
    <citation type="submission" date="2021-11" db="EMBL/GenBank/DDBJ databases">
        <title>Streptomyces corallinus and Kineosporia corallina sp. nov., two new coral-derived marine actinobacteria.</title>
        <authorList>
            <person name="Buangrab K."/>
            <person name="Sutthacheep M."/>
            <person name="Yeemin T."/>
            <person name="Harunari E."/>
            <person name="Igarashi Y."/>
            <person name="Sripreechasak P."/>
            <person name="Kanchanasin P."/>
            <person name="Tanasupawat S."/>
            <person name="Phongsopitanun W."/>
        </authorList>
    </citation>
    <scope>NUCLEOTIDE SEQUENCE</scope>
    <source>
        <strain evidence="3">JCM 31032</strain>
    </source>
</reference>
<organism evidence="3 4">
    <name type="scientific">Kineosporia babensis</name>
    <dbReference type="NCBI Taxonomy" id="499548"/>
    <lineage>
        <taxon>Bacteria</taxon>
        <taxon>Bacillati</taxon>
        <taxon>Actinomycetota</taxon>
        <taxon>Actinomycetes</taxon>
        <taxon>Kineosporiales</taxon>
        <taxon>Kineosporiaceae</taxon>
        <taxon>Kineosporia</taxon>
    </lineage>
</organism>
<dbReference type="Gene3D" id="3.90.850.10">
    <property type="entry name" value="Fumarylacetoacetase-like, C-terminal domain"/>
    <property type="match status" value="1"/>
</dbReference>
<proteinExistence type="predicted"/>
<dbReference type="EMBL" id="JAJOMB010000024">
    <property type="protein sequence ID" value="MCD5315804.1"/>
    <property type="molecule type" value="Genomic_DNA"/>
</dbReference>
<dbReference type="GO" id="GO:0019752">
    <property type="term" value="P:carboxylic acid metabolic process"/>
    <property type="evidence" value="ECO:0007669"/>
    <property type="project" value="UniProtKB-ARBA"/>
</dbReference>
<sequence length="278" mass="29085">MKYVTFLSADGPRVGLLTSPSTVTEVLVAGGLPEVITTGGDLPLGAEHAYTDLTILAPIPEPARNIMCVGKNYREHASEFAGSGYDGGADVVVPQFPIIFTKAPSSVTGPDTTVVPPSVVKETDYEAEFAVIIGRGGRDITKDEAMSHVWGYTLINDLTARDLQRDHKQWFLGKSPDGFAPMGPLAVTADEVNLDELVLTGTVNGELRQKASAADLIFDVPTLIATISSVLTLQPGDIIATGTPAGVGIGFTPPRFLTAGDIVEVSAPGLGVLRTTIG</sequence>
<dbReference type="InterPro" id="IPR036663">
    <property type="entry name" value="Fumarylacetoacetase_C_sf"/>
</dbReference>
<dbReference type="SUPFAM" id="SSF56529">
    <property type="entry name" value="FAH"/>
    <property type="match status" value="1"/>
</dbReference>
<evidence type="ECO:0000256" key="1">
    <source>
        <dbReference type="ARBA" id="ARBA00022723"/>
    </source>
</evidence>
<accession>A0A9X1SXG6</accession>
<evidence type="ECO:0000313" key="4">
    <source>
        <dbReference type="Proteomes" id="UP001138997"/>
    </source>
</evidence>
<keyword evidence="3" id="KW-0378">Hydrolase</keyword>
<dbReference type="PANTHER" id="PTHR11820:SF7">
    <property type="entry name" value="ACYLPYRUVASE FAHD1, MITOCHONDRIAL"/>
    <property type="match status" value="1"/>
</dbReference>
<dbReference type="GO" id="GO:0016853">
    <property type="term" value="F:isomerase activity"/>
    <property type="evidence" value="ECO:0007669"/>
    <property type="project" value="UniProtKB-ARBA"/>
</dbReference>
<evidence type="ECO:0000313" key="3">
    <source>
        <dbReference type="EMBL" id="MCD5315804.1"/>
    </source>
</evidence>
<dbReference type="FunFam" id="3.90.850.10:FF:000002">
    <property type="entry name" value="2-hydroxyhepta-2,4-diene-1,7-dioate isomerase"/>
    <property type="match status" value="1"/>
</dbReference>
<comment type="caution">
    <text evidence="3">The sequence shown here is derived from an EMBL/GenBank/DDBJ whole genome shotgun (WGS) entry which is preliminary data.</text>
</comment>
<dbReference type="RefSeq" id="WP_231448623.1">
    <property type="nucleotide sequence ID" value="NZ_JAJOMB010000024.1"/>
</dbReference>
<dbReference type="PANTHER" id="PTHR11820">
    <property type="entry name" value="ACYLPYRUVASE"/>
    <property type="match status" value="1"/>
</dbReference>
<dbReference type="GO" id="GO:0046872">
    <property type="term" value="F:metal ion binding"/>
    <property type="evidence" value="ECO:0007669"/>
    <property type="project" value="UniProtKB-KW"/>
</dbReference>
<keyword evidence="1" id="KW-0479">Metal-binding</keyword>
<keyword evidence="4" id="KW-1185">Reference proteome</keyword>
<name>A0A9X1SXG6_9ACTN</name>
<dbReference type="AlphaFoldDB" id="A0A9X1SXG6"/>
<protein>
    <submittedName>
        <fullName evidence="3">Fumarylacetoacetate hydrolase family protein</fullName>
    </submittedName>
</protein>
<dbReference type="InterPro" id="IPR011234">
    <property type="entry name" value="Fumarylacetoacetase-like_C"/>
</dbReference>
<gene>
    <name evidence="3" type="ORF">LR394_33410</name>
</gene>
<feature type="domain" description="Fumarylacetoacetase-like C-terminal" evidence="2">
    <location>
        <begin position="66"/>
        <end position="277"/>
    </location>
</feature>